<dbReference type="VEuPathDB" id="FungiDB:PSTT_16909"/>
<feature type="compositionally biased region" description="Basic and acidic residues" evidence="1">
    <location>
        <begin position="90"/>
        <end position="111"/>
    </location>
</feature>
<evidence type="ECO:0000313" key="2">
    <source>
        <dbReference type="EMBL" id="POV94326.1"/>
    </source>
</evidence>
<feature type="compositionally biased region" description="Basic and acidic residues" evidence="1">
    <location>
        <begin position="135"/>
        <end position="145"/>
    </location>
</feature>
<sequence length="433" mass="48513">MPSHLRNGRDLSYEQQRQRGLLAAVTGSSGQRSVRTIEGQPAVVEQGREEGDEPPSSRPRSGSVPRQLQGHVDSVGINEIHAGSSPSREVTNRILREFLASRESRAREQSSRPDNPSSDERNSSPGSVQSAFEPRSNRSREEKRNRPPLGPLRHPVQPIVQQVQRRELKDRRSSCALTGTAERIGGFRPDAPGSKEPESYAGTKQLPGSYPQQPFATSSDSRNLGHGARATSTPAATSHTPRPASMMSDERESRSHLLHTSYPPPVVNNYRHEAGPANMLHPVPRYPANVPDVRMQSPPQQQAAQAMPPPSLPQAASRRQDSTRPARFNPYRYDRRDPQQLESRAPRAPRAPRQQNTAPPHRPNPHRRDSNGSQNRRNTVDPTEEVMRMGTFFMDATQAVANIRRAQYRQERRNNQRNNQGNNQGNNQRNRNN</sequence>
<reference evidence="2" key="1">
    <citation type="submission" date="2017-12" db="EMBL/GenBank/DDBJ databases">
        <title>Gene loss provides genomic basis for host adaptation in cereal stripe rust fungi.</title>
        <authorList>
            <person name="Xia C."/>
        </authorList>
    </citation>
    <scope>NUCLEOTIDE SEQUENCE [LARGE SCALE GENOMIC DNA]</scope>
    <source>
        <strain evidence="2">93-210</strain>
    </source>
</reference>
<gene>
    <name evidence="2" type="ORF">PSTT_16909</name>
</gene>
<evidence type="ECO:0000256" key="1">
    <source>
        <dbReference type="SAM" id="MobiDB-lite"/>
    </source>
</evidence>
<proteinExistence type="predicted"/>
<feature type="compositionally biased region" description="Low complexity" evidence="1">
    <location>
        <begin position="296"/>
        <end position="306"/>
    </location>
</feature>
<comment type="caution">
    <text evidence="2">The sequence shown here is derived from an EMBL/GenBank/DDBJ whole genome shotgun (WGS) entry which is preliminary data.</text>
</comment>
<feature type="region of interest" description="Disordered" evidence="1">
    <location>
        <begin position="411"/>
        <end position="433"/>
    </location>
</feature>
<feature type="compositionally biased region" description="Polar residues" evidence="1">
    <location>
        <begin position="371"/>
        <end position="381"/>
    </location>
</feature>
<feature type="region of interest" description="Disordered" evidence="1">
    <location>
        <begin position="1"/>
        <end position="384"/>
    </location>
</feature>
<feature type="compositionally biased region" description="Low complexity" evidence="1">
    <location>
        <begin position="346"/>
        <end position="359"/>
    </location>
</feature>
<name>A0A2S4UAS3_9BASI</name>
<organism evidence="2 3">
    <name type="scientific">Puccinia striiformis</name>
    <dbReference type="NCBI Taxonomy" id="27350"/>
    <lineage>
        <taxon>Eukaryota</taxon>
        <taxon>Fungi</taxon>
        <taxon>Dikarya</taxon>
        <taxon>Basidiomycota</taxon>
        <taxon>Pucciniomycotina</taxon>
        <taxon>Pucciniomycetes</taxon>
        <taxon>Pucciniales</taxon>
        <taxon>Pucciniaceae</taxon>
        <taxon>Puccinia</taxon>
    </lineage>
</organism>
<dbReference type="VEuPathDB" id="FungiDB:PSHT_00697"/>
<feature type="compositionally biased region" description="Low complexity" evidence="1">
    <location>
        <begin position="416"/>
        <end position="433"/>
    </location>
</feature>
<feature type="compositionally biased region" description="Polar residues" evidence="1">
    <location>
        <begin position="210"/>
        <end position="222"/>
    </location>
</feature>
<feature type="compositionally biased region" description="Low complexity" evidence="1">
    <location>
        <begin position="228"/>
        <end position="245"/>
    </location>
</feature>
<dbReference type="Proteomes" id="UP000239156">
    <property type="component" value="Unassembled WGS sequence"/>
</dbReference>
<accession>A0A2S4UAS3</accession>
<keyword evidence="3" id="KW-1185">Reference proteome</keyword>
<dbReference type="AlphaFoldDB" id="A0A2S4UAS3"/>
<protein>
    <submittedName>
        <fullName evidence="2">Uncharacterized protein</fullName>
    </submittedName>
</protein>
<evidence type="ECO:0000313" key="3">
    <source>
        <dbReference type="Proteomes" id="UP000239156"/>
    </source>
</evidence>
<dbReference type="EMBL" id="PKSL01000430">
    <property type="protein sequence ID" value="POV94326.1"/>
    <property type="molecule type" value="Genomic_DNA"/>
</dbReference>
<feature type="compositionally biased region" description="Basic and acidic residues" evidence="1">
    <location>
        <begin position="164"/>
        <end position="173"/>
    </location>
</feature>